<gene>
    <name evidence="1" type="ORF">SOO65_09060</name>
</gene>
<dbReference type="EMBL" id="CP139487">
    <property type="protein sequence ID" value="WPU66898.1"/>
    <property type="molecule type" value="Genomic_DNA"/>
</dbReference>
<reference evidence="1 2" key="1">
    <citation type="submission" date="2023-11" db="EMBL/GenBank/DDBJ databases">
        <title>Peredibacter starrii A3.12.</title>
        <authorList>
            <person name="Mitchell R.J."/>
        </authorList>
    </citation>
    <scope>NUCLEOTIDE SEQUENCE [LARGE SCALE GENOMIC DNA]</scope>
    <source>
        <strain evidence="1 2">A3.12</strain>
    </source>
</reference>
<name>A0AAX4HU43_9BACT</name>
<dbReference type="RefSeq" id="WP_321399563.1">
    <property type="nucleotide sequence ID" value="NZ_CP139487.1"/>
</dbReference>
<protein>
    <recommendedName>
        <fullName evidence="3">Lipoprotein</fullName>
    </recommendedName>
</protein>
<evidence type="ECO:0000313" key="1">
    <source>
        <dbReference type="EMBL" id="WPU66898.1"/>
    </source>
</evidence>
<sequence length="462" mass="53667">MKYLLILLLVCSCSSAKKKAIELSEKGLHEEAINYWAEAVKGDPSDEEAKNGLQSSLEVVSNDKLTNIRDKRLANQYQIAIDELKSLTDLQKKFQLRLDFNSSSFQGKEIRSLWPHYQDRISTKVKSNLPLSAEADQRHYQDVFSSMPEWHKVQAKVIKNGVKRCGELRKTGEDRPFFRSFVTQFCKYWGPERELGQTTISSKLFSKIEATSDIKNLDSTSVTALESALNNSFRESPWYHPESHRSIKLKLSGQYNWNPLSRMVRQVHNYKVSVPYTDYQMVQRSRQIPYSAVENGVMVTKYRTEYYQNREPVTRYRTEARVYEYMATKKTQTLSLNMKGSVIFDNNNEAFTYMKEETEEKFLHDINIPDIGLYPQQVDISSPLAKFQGYSQDAAQKFRSDMNNVWQKLFCTLPNDRSIASVGDHVVRCQRLDSYPPEFVNTWFNNYFGVTAMKAREIIGQF</sequence>
<proteinExistence type="predicted"/>
<evidence type="ECO:0000313" key="2">
    <source>
        <dbReference type="Proteomes" id="UP001324634"/>
    </source>
</evidence>
<dbReference type="KEGG" id="psti:SOO65_09060"/>
<dbReference type="Proteomes" id="UP001324634">
    <property type="component" value="Chromosome"/>
</dbReference>
<organism evidence="1 2">
    <name type="scientific">Peredibacter starrii</name>
    <dbReference type="NCBI Taxonomy" id="28202"/>
    <lineage>
        <taxon>Bacteria</taxon>
        <taxon>Pseudomonadati</taxon>
        <taxon>Bdellovibrionota</taxon>
        <taxon>Bacteriovoracia</taxon>
        <taxon>Bacteriovoracales</taxon>
        <taxon>Bacteriovoracaceae</taxon>
        <taxon>Peredibacter</taxon>
    </lineage>
</organism>
<accession>A0AAX4HU43</accession>
<dbReference type="AlphaFoldDB" id="A0AAX4HU43"/>
<evidence type="ECO:0008006" key="3">
    <source>
        <dbReference type="Google" id="ProtNLM"/>
    </source>
</evidence>
<keyword evidence="2" id="KW-1185">Reference proteome</keyword>